<protein>
    <submittedName>
        <fullName evidence="1">Uncharacterized protein</fullName>
    </submittedName>
</protein>
<keyword evidence="2" id="KW-1185">Reference proteome</keyword>
<comment type="caution">
    <text evidence="1">The sequence shown here is derived from an EMBL/GenBank/DDBJ whole genome shotgun (WGS) entry which is preliminary data.</text>
</comment>
<proteinExistence type="predicted"/>
<accession>A0ABQ4KE70</accession>
<sequence>MLKASKHEAPLKMRFPIVWLARQVRSLKDDQVDRSGVDVW</sequence>
<gene>
    <name evidence="1" type="ORF">J1TS3_45540</name>
</gene>
<evidence type="ECO:0000313" key="2">
    <source>
        <dbReference type="Proteomes" id="UP000680279"/>
    </source>
</evidence>
<organism evidence="1 2">
    <name type="scientific">Siminovitchia fordii</name>
    <dbReference type="NCBI Taxonomy" id="254759"/>
    <lineage>
        <taxon>Bacteria</taxon>
        <taxon>Bacillati</taxon>
        <taxon>Bacillota</taxon>
        <taxon>Bacilli</taxon>
        <taxon>Bacillales</taxon>
        <taxon>Bacillaceae</taxon>
        <taxon>Siminovitchia</taxon>
    </lineage>
</organism>
<dbReference type="Proteomes" id="UP000680279">
    <property type="component" value="Unassembled WGS sequence"/>
</dbReference>
<dbReference type="EMBL" id="BOQT01000069">
    <property type="protein sequence ID" value="GIN23420.1"/>
    <property type="molecule type" value="Genomic_DNA"/>
</dbReference>
<evidence type="ECO:0000313" key="1">
    <source>
        <dbReference type="EMBL" id="GIN23420.1"/>
    </source>
</evidence>
<name>A0ABQ4KE70_9BACI</name>
<reference evidence="1 2" key="1">
    <citation type="submission" date="2021-03" db="EMBL/GenBank/DDBJ databases">
        <title>Antimicrobial resistance genes in bacteria isolated from Japanese honey, and their potential for conferring macrolide and lincosamide resistance in the American foulbrood pathogen Paenibacillus larvae.</title>
        <authorList>
            <person name="Okamoto M."/>
            <person name="Kumagai M."/>
            <person name="Kanamori H."/>
            <person name="Takamatsu D."/>
        </authorList>
    </citation>
    <scope>NUCLEOTIDE SEQUENCE [LARGE SCALE GENOMIC DNA]</scope>
    <source>
        <strain evidence="1 2">J1TS3</strain>
    </source>
</reference>